<name>A0AAN6LS53_9PLEO</name>
<dbReference type="Proteomes" id="UP001280581">
    <property type="component" value="Unassembled WGS sequence"/>
</dbReference>
<organism evidence="4 5">
    <name type="scientific">Pseudopithomyces chartarum</name>
    <dbReference type="NCBI Taxonomy" id="1892770"/>
    <lineage>
        <taxon>Eukaryota</taxon>
        <taxon>Fungi</taxon>
        <taxon>Dikarya</taxon>
        <taxon>Ascomycota</taxon>
        <taxon>Pezizomycotina</taxon>
        <taxon>Dothideomycetes</taxon>
        <taxon>Pleosporomycetidae</taxon>
        <taxon>Pleosporales</taxon>
        <taxon>Massarineae</taxon>
        <taxon>Didymosphaeriaceae</taxon>
        <taxon>Pseudopithomyces</taxon>
    </lineage>
</organism>
<accession>A0AAN6LS53</accession>
<evidence type="ECO:0000313" key="4">
    <source>
        <dbReference type="EMBL" id="KAK3203067.1"/>
    </source>
</evidence>
<reference evidence="4 5" key="1">
    <citation type="submission" date="2021-02" db="EMBL/GenBank/DDBJ databases">
        <title>Genome assembly of Pseudopithomyces chartarum.</title>
        <authorList>
            <person name="Jauregui R."/>
            <person name="Singh J."/>
            <person name="Voisey C."/>
        </authorList>
    </citation>
    <scope>NUCLEOTIDE SEQUENCE [LARGE SCALE GENOMIC DNA]</scope>
    <source>
        <strain evidence="4 5">AGR01</strain>
    </source>
</reference>
<sequence length="404" mass="45869">MCDWSGENWRWYINDLEDRLHKVGRGAIATPIDRLPTPTPLSTQPKVPSPPASPLSRASTFVTLSGSFMRSSIFSPKSLSPRSTWGEEQPLPLPAHACQSSKEDSPSLHGRQMKRKLISLYRTLYSQAIRIQSHVFGSSTDRFSAADGRQVTEENVDSVSTIEPPELPPNFSPTNIDQPPETLDFSDLQKVQFVEEKTQDVSLHLKFNMEVLQELREYYQDVVNQEGFPVELKENCRDDLSKFNKRVLGLTKEMRMLRARTDNLLELTSNRKQLVKGILEYKSIQANEYFAKKSQQSADNMEIMTRKMRVTAEKTERETVSMRVITSVTLFFLPATFLASFMSTDILSFETGSQELRMKGLWLYLELALPATALTFIVWGVIYHWAKKASRSSSGDDNIGSLPV</sequence>
<feature type="domain" description="CorA-like transporter" evidence="3">
    <location>
        <begin position="1"/>
        <end position="25"/>
    </location>
</feature>
<keyword evidence="2" id="KW-1133">Transmembrane helix</keyword>
<feature type="transmembrane region" description="Helical" evidence="2">
    <location>
        <begin position="362"/>
        <end position="386"/>
    </location>
</feature>
<dbReference type="EMBL" id="WVTA01000011">
    <property type="protein sequence ID" value="KAK3203067.1"/>
    <property type="molecule type" value="Genomic_DNA"/>
</dbReference>
<keyword evidence="5" id="KW-1185">Reference proteome</keyword>
<gene>
    <name evidence="4" type="ORF">GRF29_112g123521</name>
</gene>
<evidence type="ECO:0000313" key="5">
    <source>
        <dbReference type="Proteomes" id="UP001280581"/>
    </source>
</evidence>
<feature type="region of interest" description="Disordered" evidence="1">
    <location>
        <begin position="146"/>
        <end position="171"/>
    </location>
</feature>
<keyword evidence="2" id="KW-0472">Membrane</keyword>
<dbReference type="InterPro" id="IPR058257">
    <property type="entry name" value="CorA-like_dom"/>
</dbReference>
<feature type="region of interest" description="Disordered" evidence="1">
    <location>
        <begin position="77"/>
        <end position="111"/>
    </location>
</feature>
<proteinExistence type="predicted"/>
<dbReference type="Gene3D" id="1.20.58.340">
    <property type="entry name" value="Magnesium transport protein CorA, transmembrane region"/>
    <property type="match status" value="1"/>
</dbReference>
<dbReference type="AlphaFoldDB" id="A0AAN6LS53"/>
<comment type="caution">
    <text evidence="4">The sequence shown here is derived from an EMBL/GenBank/DDBJ whole genome shotgun (WGS) entry which is preliminary data.</text>
</comment>
<dbReference type="Pfam" id="PF26616">
    <property type="entry name" value="CorA-like"/>
    <property type="match status" value="1"/>
</dbReference>
<feature type="transmembrane region" description="Helical" evidence="2">
    <location>
        <begin position="324"/>
        <end position="342"/>
    </location>
</feature>
<feature type="region of interest" description="Disordered" evidence="1">
    <location>
        <begin position="30"/>
        <end position="56"/>
    </location>
</feature>
<protein>
    <recommendedName>
        <fullName evidence="3">CorA-like transporter domain-containing protein</fullName>
    </recommendedName>
</protein>
<evidence type="ECO:0000256" key="2">
    <source>
        <dbReference type="SAM" id="Phobius"/>
    </source>
</evidence>
<evidence type="ECO:0000256" key="1">
    <source>
        <dbReference type="SAM" id="MobiDB-lite"/>
    </source>
</evidence>
<evidence type="ECO:0000259" key="3">
    <source>
        <dbReference type="Pfam" id="PF26616"/>
    </source>
</evidence>
<keyword evidence="2" id="KW-0812">Transmembrane</keyword>